<keyword evidence="2" id="KW-1185">Reference proteome</keyword>
<sequence>MLNGVYASFGAAGGSLTADPDGISSGHVWKNGVGNDNGFEQNLRYVLTSAQTKVGFAQRLWLTGLPGDINKYPVPFAFFNAANTAIALIQVTPTGGFIVHNSVSGLNYATPGPVITANAWWHLEFMVDISEGAFELRVEGQTVLSETGLDFGALPIAQTAWCTQNSFAVWPGNDFYKDVVIWNGEGTQNNDFLGSVIVASLIPNADMDFTWTPTPAESDGFAILATAPPQDATVFLDAPNPAPAPYTCALTGLDGDVTSVKALMTVVRASKTDGGDGSLQVGIISSPLDAPATTLGTDRPITVAPTYWRDIHELDPKTAAPWLPSAVGIINLQLNRTT</sequence>
<gene>
    <name evidence="1" type="ORF">MCHLO_00101</name>
</gene>
<dbReference type="Proteomes" id="UP000815677">
    <property type="component" value="Unassembled WGS sequence"/>
</dbReference>
<name>A0ABQ0KY11_MYCCL</name>
<dbReference type="EMBL" id="DF837857">
    <property type="protein sequence ID" value="GAT42386.1"/>
    <property type="molecule type" value="Genomic_DNA"/>
</dbReference>
<evidence type="ECO:0008006" key="3">
    <source>
        <dbReference type="Google" id="ProtNLM"/>
    </source>
</evidence>
<protein>
    <recommendedName>
        <fullName evidence="3">Concanavalin A-like lectin/glucanase</fullName>
    </recommendedName>
</protein>
<proteinExistence type="predicted"/>
<accession>A0ABQ0KY11</accession>
<evidence type="ECO:0000313" key="2">
    <source>
        <dbReference type="Proteomes" id="UP000815677"/>
    </source>
</evidence>
<organism evidence="1 2">
    <name type="scientific">Mycena chlorophos</name>
    <name type="common">Agaric fungus</name>
    <name type="synonym">Agaricus chlorophos</name>
    <dbReference type="NCBI Taxonomy" id="658473"/>
    <lineage>
        <taxon>Eukaryota</taxon>
        <taxon>Fungi</taxon>
        <taxon>Dikarya</taxon>
        <taxon>Basidiomycota</taxon>
        <taxon>Agaricomycotina</taxon>
        <taxon>Agaricomycetes</taxon>
        <taxon>Agaricomycetidae</taxon>
        <taxon>Agaricales</taxon>
        <taxon>Marasmiineae</taxon>
        <taxon>Mycenaceae</taxon>
        <taxon>Mycena</taxon>
    </lineage>
</organism>
<evidence type="ECO:0000313" key="1">
    <source>
        <dbReference type="EMBL" id="GAT42386.1"/>
    </source>
</evidence>
<reference evidence="1" key="1">
    <citation type="submission" date="2014-09" db="EMBL/GenBank/DDBJ databases">
        <title>Genome sequence of the luminous mushroom Mycena chlorophos for searching fungal bioluminescence genes.</title>
        <authorList>
            <person name="Tanaka Y."/>
            <person name="Kasuga D."/>
            <person name="Oba Y."/>
            <person name="Hase S."/>
            <person name="Sato K."/>
            <person name="Oba Y."/>
            <person name="Sakakibara Y."/>
        </authorList>
    </citation>
    <scope>NUCLEOTIDE SEQUENCE</scope>
</reference>